<dbReference type="AlphaFoldDB" id="A0A562J2Z5"/>
<dbReference type="CDD" id="cd08413">
    <property type="entry name" value="PBP2_CysB_like"/>
    <property type="match status" value="1"/>
</dbReference>
<dbReference type="GO" id="GO:0000976">
    <property type="term" value="F:transcription cis-regulatory region binding"/>
    <property type="evidence" value="ECO:0007669"/>
    <property type="project" value="TreeGrafter"/>
</dbReference>
<evidence type="ECO:0000256" key="3">
    <source>
        <dbReference type="ARBA" id="ARBA00023125"/>
    </source>
</evidence>
<evidence type="ECO:0000256" key="2">
    <source>
        <dbReference type="ARBA" id="ARBA00023015"/>
    </source>
</evidence>
<keyword evidence="2" id="KW-0805">Transcription regulation</keyword>
<dbReference type="OrthoDB" id="5297026at2"/>
<proteinExistence type="inferred from homology"/>
<evidence type="ECO:0000313" key="7">
    <source>
        <dbReference type="Proteomes" id="UP000319627"/>
    </source>
</evidence>
<comment type="caution">
    <text evidence="6">The sequence shown here is derived from an EMBL/GenBank/DDBJ whole genome shotgun (WGS) entry which is preliminary data.</text>
</comment>
<evidence type="ECO:0000313" key="6">
    <source>
        <dbReference type="EMBL" id="TWH77175.1"/>
    </source>
</evidence>
<dbReference type="GO" id="GO:0019344">
    <property type="term" value="P:cysteine biosynthetic process"/>
    <property type="evidence" value="ECO:0007669"/>
    <property type="project" value="TreeGrafter"/>
</dbReference>
<dbReference type="FunFam" id="3.40.190.10:FF:000037">
    <property type="entry name" value="HTH-type transcriptional regulator CysB"/>
    <property type="match status" value="1"/>
</dbReference>
<evidence type="ECO:0000259" key="5">
    <source>
        <dbReference type="PROSITE" id="PS50931"/>
    </source>
</evidence>
<dbReference type="FunFam" id="1.10.10.10:FF:000021">
    <property type="entry name" value="HTH-type transcriptional regulator CysB"/>
    <property type="match status" value="1"/>
</dbReference>
<dbReference type="EMBL" id="VLKG01000001">
    <property type="protein sequence ID" value="TWH77175.1"/>
    <property type="molecule type" value="Genomic_DNA"/>
</dbReference>
<dbReference type="SUPFAM" id="SSF53850">
    <property type="entry name" value="Periplasmic binding protein-like II"/>
    <property type="match status" value="1"/>
</dbReference>
<dbReference type="Proteomes" id="UP000319627">
    <property type="component" value="Unassembled WGS sequence"/>
</dbReference>
<gene>
    <name evidence="6" type="ORF">LX59_00078</name>
</gene>
<dbReference type="GO" id="GO:0003700">
    <property type="term" value="F:DNA-binding transcription factor activity"/>
    <property type="evidence" value="ECO:0007669"/>
    <property type="project" value="InterPro"/>
</dbReference>
<dbReference type="NCBIfam" id="NF009327">
    <property type="entry name" value="PRK12684.1"/>
    <property type="match status" value="1"/>
</dbReference>
<comment type="similarity">
    <text evidence="1">Belongs to the LysR transcriptional regulatory family.</text>
</comment>
<dbReference type="PRINTS" id="PR00039">
    <property type="entry name" value="HTHLYSR"/>
</dbReference>
<dbReference type="Pfam" id="PF03466">
    <property type="entry name" value="LysR_substrate"/>
    <property type="match status" value="1"/>
</dbReference>
<dbReference type="Gene3D" id="1.10.10.10">
    <property type="entry name" value="Winged helix-like DNA-binding domain superfamily/Winged helix DNA-binding domain"/>
    <property type="match status" value="1"/>
</dbReference>
<dbReference type="RefSeq" id="WP_144569867.1">
    <property type="nucleotide sequence ID" value="NZ_VLKG01000001.1"/>
</dbReference>
<dbReference type="Gene3D" id="3.40.190.10">
    <property type="entry name" value="Periplasmic binding protein-like II"/>
    <property type="match status" value="2"/>
</dbReference>
<dbReference type="InterPro" id="IPR036388">
    <property type="entry name" value="WH-like_DNA-bd_sf"/>
</dbReference>
<dbReference type="PANTHER" id="PTHR30126:SF6">
    <property type="entry name" value="HTH-TYPE TRANSCRIPTIONAL REGULATOR CYSB-RELATED"/>
    <property type="match status" value="1"/>
</dbReference>
<evidence type="ECO:0000256" key="1">
    <source>
        <dbReference type="ARBA" id="ARBA00009437"/>
    </source>
</evidence>
<reference evidence="6 7" key="1">
    <citation type="submission" date="2019-07" db="EMBL/GenBank/DDBJ databases">
        <title>Genomic Encyclopedia of Type Strains, Phase I: the one thousand microbial genomes (KMG-I) project.</title>
        <authorList>
            <person name="Kyrpides N."/>
        </authorList>
    </citation>
    <scope>NUCLEOTIDE SEQUENCE [LARGE SCALE GENOMIC DNA]</scope>
    <source>
        <strain evidence="6 7">DSM 375</strain>
    </source>
</reference>
<dbReference type="InterPro" id="IPR000847">
    <property type="entry name" value="LysR_HTH_N"/>
</dbReference>
<sequence length="324" mass="36355">MKLQQLRYIWEVAHHDLNVSATAQSLYTSQPGISKQIRLLEDELGVEVFARSGKHLTRVTPAGERIIAAAGEVLRKCESIKQIAQEFSNEKKGSLSIATTHTQARYALPTVISSFMSRYPEVALHMHQGTPTQIAEMAADGTVDFAIATEGLELFGDLVMMPCYRWNRCVIVPKDHPLTKLKKLTLEALAEQPIVTYVFGFTGRSKLDEAFSRKNLEPKVIFTAADADVIKTYVRLGLGVGIVARMSVDEEQDKDLVVLDASDLFESSITKIGFRRGTFLRGFMYDFIQQFAPHLTRDAIERVIHCQNKAEQEELFKDIALPVH</sequence>
<evidence type="ECO:0000256" key="4">
    <source>
        <dbReference type="ARBA" id="ARBA00023163"/>
    </source>
</evidence>
<dbReference type="InterPro" id="IPR036390">
    <property type="entry name" value="WH_DNA-bd_sf"/>
</dbReference>
<dbReference type="PANTHER" id="PTHR30126">
    <property type="entry name" value="HTH-TYPE TRANSCRIPTIONAL REGULATOR"/>
    <property type="match status" value="1"/>
</dbReference>
<dbReference type="NCBIfam" id="NF009326">
    <property type="entry name" value="PRK12681.1"/>
    <property type="match status" value="1"/>
</dbReference>
<protein>
    <submittedName>
        <fullName evidence="6">LysR family cys regulon transcriptional activator</fullName>
    </submittedName>
</protein>
<keyword evidence="7" id="KW-1185">Reference proteome</keyword>
<name>A0A562J2Z5_9GAMM</name>
<dbReference type="InterPro" id="IPR005119">
    <property type="entry name" value="LysR_subst-bd"/>
</dbReference>
<dbReference type="Pfam" id="PF00126">
    <property type="entry name" value="HTH_1"/>
    <property type="match status" value="1"/>
</dbReference>
<dbReference type="InterPro" id="IPR037423">
    <property type="entry name" value="CysB_PBP2"/>
</dbReference>
<feature type="domain" description="HTH lysR-type" evidence="5">
    <location>
        <begin position="1"/>
        <end position="57"/>
    </location>
</feature>
<keyword evidence="3" id="KW-0238">DNA-binding</keyword>
<dbReference type="PROSITE" id="PS50931">
    <property type="entry name" value="HTH_LYSR"/>
    <property type="match status" value="1"/>
</dbReference>
<accession>A0A562J2Z5</accession>
<dbReference type="SUPFAM" id="SSF46785">
    <property type="entry name" value="Winged helix' DNA-binding domain"/>
    <property type="match status" value="1"/>
</dbReference>
<organism evidence="6 7">
    <name type="scientific">Azomonas agilis</name>
    <dbReference type="NCBI Taxonomy" id="116849"/>
    <lineage>
        <taxon>Bacteria</taxon>
        <taxon>Pseudomonadati</taxon>
        <taxon>Pseudomonadota</taxon>
        <taxon>Gammaproteobacteria</taxon>
        <taxon>Pseudomonadales</taxon>
        <taxon>Pseudomonadaceae</taxon>
        <taxon>Azomonas</taxon>
    </lineage>
</organism>
<keyword evidence="4" id="KW-0804">Transcription</keyword>